<organism evidence="5">
    <name type="scientific">Brugia pahangi</name>
    <name type="common">Filarial nematode worm</name>
    <dbReference type="NCBI Taxonomy" id="6280"/>
    <lineage>
        <taxon>Eukaryota</taxon>
        <taxon>Metazoa</taxon>
        <taxon>Ecdysozoa</taxon>
        <taxon>Nematoda</taxon>
        <taxon>Chromadorea</taxon>
        <taxon>Rhabditida</taxon>
        <taxon>Spirurina</taxon>
        <taxon>Spiruromorpha</taxon>
        <taxon>Filarioidea</taxon>
        <taxon>Onchocercidae</taxon>
        <taxon>Brugia</taxon>
    </lineage>
</organism>
<name>A0A0N4T0Z7_BRUPA</name>
<reference evidence="5" key="1">
    <citation type="submission" date="2017-02" db="UniProtKB">
        <authorList>
            <consortium name="WormBaseParasite"/>
        </authorList>
    </citation>
    <scope>IDENTIFICATION</scope>
</reference>
<dbReference type="EMBL" id="UZAD01000174">
    <property type="protein sequence ID" value="VDN82981.1"/>
    <property type="molecule type" value="Genomic_DNA"/>
</dbReference>
<dbReference type="Proteomes" id="UP000278627">
    <property type="component" value="Unassembled WGS sequence"/>
</dbReference>
<evidence type="ECO:0000313" key="3">
    <source>
        <dbReference type="EMBL" id="VDN82981.1"/>
    </source>
</evidence>
<feature type="compositionally biased region" description="Acidic residues" evidence="1">
    <location>
        <begin position="66"/>
        <end position="82"/>
    </location>
</feature>
<proteinExistence type="predicted"/>
<feature type="region of interest" description="Disordered" evidence="1">
    <location>
        <begin position="55"/>
        <end position="82"/>
    </location>
</feature>
<accession>A0A0N4T0Z7</accession>
<evidence type="ECO:0000313" key="4">
    <source>
        <dbReference type="Proteomes" id="UP000278627"/>
    </source>
</evidence>
<keyword evidence="4" id="KW-1185">Reference proteome</keyword>
<reference evidence="3 4" key="2">
    <citation type="submission" date="2018-11" db="EMBL/GenBank/DDBJ databases">
        <authorList>
            <consortium name="Pathogen Informatics"/>
        </authorList>
    </citation>
    <scope>NUCLEOTIDE SEQUENCE [LARGE SCALE GENOMIC DNA]</scope>
</reference>
<feature type="signal peptide" evidence="2">
    <location>
        <begin position="1"/>
        <end position="18"/>
    </location>
</feature>
<sequence>MLRWNLFFFCVVIPAVIPVEYDRLMNNIDNIADKKDIGDMIDFRNCMSKYSFGSCDSDVSNSDNGADNDDDDDDDDDDGGDK</sequence>
<gene>
    <name evidence="3" type="ORF">BPAG_LOCUS1795</name>
</gene>
<evidence type="ECO:0000256" key="1">
    <source>
        <dbReference type="SAM" id="MobiDB-lite"/>
    </source>
</evidence>
<dbReference type="AlphaFoldDB" id="A0A0N4T0Z7"/>
<evidence type="ECO:0000313" key="5">
    <source>
        <dbReference type="WBParaSite" id="BPAG_0000181401-mRNA-1"/>
    </source>
</evidence>
<feature type="chain" id="PRO_5043121658" evidence="2">
    <location>
        <begin position="19"/>
        <end position="82"/>
    </location>
</feature>
<evidence type="ECO:0000256" key="2">
    <source>
        <dbReference type="SAM" id="SignalP"/>
    </source>
</evidence>
<protein>
    <submittedName>
        <fullName evidence="5">Secreted protein</fullName>
    </submittedName>
</protein>
<feature type="compositionally biased region" description="Low complexity" evidence="1">
    <location>
        <begin position="56"/>
        <end position="65"/>
    </location>
</feature>
<keyword evidence="2" id="KW-0732">Signal</keyword>
<dbReference type="WBParaSite" id="BPAG_0000181401-mRNA-1">
    <property type="protein sequence ID" value="BPAG_0000181401-mRNA-1"/>
    <property type="gene ID" value="BPAG_0000181401"/>
</dbReference>